<organism evidence="2 3">
    <name type="scientific">Henosepilachna vigintioctopunctata</name>
    <dbReference type="NCBI Taxonomy" id="420089"/>
    <lineage>
        <taxon>Eukaryota</taxon>
        <taxon>Metazoa</taxon>
        <taxon>Ecdysozoa</taxon>
        <taxon>Arthropoda</taxon>
        <taxon>Hexapoda</taxon>
        <taxon>Insecta</taxon>
        <taxon>Pterygota</taxon>
        <taxon>Neoptera</taxon>
        <taxon>Endopterygota</taxon>
        <taxon>Coleoptera</taxon>
        <taxon>Polyphaga</taxon>
        <taxon>Cucujiformia</taxon>
        <taxon>Coccinelloidea</taxon>
        <taxon>Coccinellidae</taxon>
        <taxon>Epilachninae</taxon>
        <taxon>Epilachnini</taxon>
        <taxon>Henosepilachna</taxon>
    </lineage>
</organism>
<protein>
    <submittedName>
        <fullName evidence="2">Uncharacterized protein</fullName>
    </submittedName>
</protein>
<gene>
    <name evidence="2" type="ORF">WA026_023464</name>
</gene>
<evidence type="ECO:0000313" key="2">
    <source>
        <dbReference type="EMBL" id="KAK9893066.1"/>
    </source>
</evidence>
<proteinExistence type="predicted"/>
<reference evidence="2 3" key="1">
    <citation type="submission" date="2023-03" db="EMBL/GenBank/DDBJ databases">
        <title>Genome insight into feeding habits of ladybird beetles.</title>
        <authorList>
            <person name="Li H.-S."/>
            <person name="Huang Y.-H."/>
            <person name="Pang H."/>
        </authorList>
    </citation>
    <scope>NUCLEOTIDE SEQUENCE [LARGE SCALE GENOMIC DNA]</scope>
    <source>
        <strain evidence="2">SYSU_2023b</strain>
        <tissue evidence="2">Whole body</tissue>
    </source>
</reference>
<evidence type="ECO:0000256" key="1">
    <source>
        <dbReference type="SAM" id="MobiDB-lite"/>
    </source>
</evidence>
<comment type="caution">
    <text evidence="2">The sequence shown here is derived from an EMBL/GenBank/DDBJ whole genome shotgun (WGS) entry which is preliminary data.</text>
</comment>
<sequence length="288" mass="32978">MIQNNYSITIISAPSHVGNEQAVQVANSDRTSDITVLDISPYAHRRSQDNPEAAVHQRMATTMAMSKPTNLQTTTELLISPYQKFYPVLTLDLKTTLKQQSIREWQLRWYTFNLKLYELSNLGNEQADQVANSDRTPDITVSDISPYAHPRSQDHPEAAVHQRMATTMIFHPMLTLDLKTILKQKFIREWQLRWYTFILKLYELSHLGNEQADQVANSDRTPDITVSDISPHAHRRSQDHPEAAVNQRMATTMVYIQLEAPRIATNSSSPVITNLSRQNKIIEKDTPK</sequence>
<accession>A0AAW1VBK5</accession>
<keyword evidence="3" id="KW-1185">Reference proteome</keyword>
<feature type="region of interest" description="Disordered" evidence="1">
    <location>
        <begin position="130"/>
        <end position="157"/>
    </location>
</feature>
<dbReference type="AlphaFoldDB" id="A0AAW1VBK5"/>
<evidence type="ECO:0000313" key="3">
    <source>
        <dbReference type="Proteomes" id="UP001431783"/>
    </source>
</evidence>
<dbReference type="EMBL" id="JARQZJ010000145">
    <property type="protein sequence ID" value="KAK9893066.1"/>
    <property type="molecule type" value="Genomic_DNA"/>
</dbReference>
<name>A0AAW1VBK5_9CUCU</name>
<dbReference type="Proteomes" id="UP001431783">
    <property type="component" value="Unassembled WGS sequence"/>
</dbReference>